<dbReference type="EMBL" id="BSUO01000001">
    <property type="protein sequence ID" value="GMA39366.1"/>
    <property type="molecule type" value="Genomic_DNA"/>
</dbReference>
<evidence type="ECO:0000256" key="6">
    <source>
        <dbReference type="SAM" id="MobiDB-lite"/>
    </source>
</evidence>
<sequence length="343" mass="34865">MSRQISGFGYAVGAAAAFSLSGSLGSGLMTTGWSAGAAVCARILIGALLLAPLAVVALRGKWRLVPGAAPRMILYGMLAVAGTQLAYFQAVRYLPVAVALLVEFAAPVAVLLWLWVTGGQRPSRLTTLGAVVAAAGLVIVLDLVSGVEVNMPGIAWSLAAMIGLAVYFVLSSDESHGLPPVAFATGGLVVGGLLLALAGAVGVLDIATSTMSPVYAGREVPWWVALGLLGAVTGGLAYVLGIEGARRLGSRLASFVGLTEVLFVALVAWLLLGETPTIGNVVGGVLVVTGVVLVKLGEPEAPRAEDTVEAAIVTPRTGVEPDVEPDEVSQWPSASGEHGREGL</sequence>
<keyword evidence="4 7" id="KW-1133">Transmembrane helix</keyword>
<feature type="transmembrane region" description="Helical" evidence="7">
    <location>
        <begin position="128"/>
        <end position="147"/>
    </location>
</feature>
<evidence type="ECO:0000256" key="5">
    <source>
        <dbReference type="ARBA" id="ARBA00023136"/>
    </source>
</evidence>
<evidence type="ECO:0000256" key="2">
    <source>
        <dbReference type="ARBA" id="ARBA00007362"/>
    </source>
</evidence>
<dbReference type="Proteomes" id="UP001157126">
    <property type="component" value="Unassembled WGS sequence"/>
</dbReference>
<feature type="transmembrane region" description="Helical" evidence="7">
    <location>
        <begin position="252"/>
        <end position="272"/>
    </location>
</feature>
<feature type="transmembrane region" description="Helical" evidence="7">
    <location>
        <begin position="220"/>
        <end position="240"/>
    </location>
</feature>
<proteinExistence type="inferred from homology"/>
<dbReference type="SUPFAM" id="SSF103481">
    <property type="entry name" value="Multidrug resistance efflux transporter EmrE"/>
    <property type="match status" value="2"/>
</dbReference>
<feature type="transmembrane region" description="Helical" evidence="7">
    <location>
        <begin position="72"/>
        <end position="90"/>
    </location>
</feature>
<gene>
    <name evidence="9" type="ORF">GCM10025883_14110</name>
</gene>
<dbReference type="InterPro" id="IPR000620">
    <property type="entry name" value="EamA_dom"/>
</dbReference>
<accession>A0ABQ6IPI5</accession>
<dbReference type="RefSeq" id="WP_284303296.1">
    <property type="nucleotide sequence ID" value="NZ_BSUO01000001.1"/>
</dbReference>
<dbReference type="InterPro" id="IPR037185">
    <property type="entry name" value="EmrE-like"/>
</dbReference>
<keyword evidence="5 7" id="KW-0472">Membrane</keyword>
<feature type="transmembrane region" description="Helical" evidence="7">
    <location>
        <begin position="7"/>
        <end position="29"/>
    </location>
</feature>
<comment type="subcellular location">
    <subcellularLocation>
        <location evidence="1">Membrane</location>
        <topology evidence="1">Multi-pass membrane protein</topology>
    </subcellularLocation>
</comment>
<feature type="domain" description="EamA" evidence="8">
    <location>
        <begin position="7"/>
        <end position="141"/>
    </location>
</feature>
<evidence type="ECO:0000259" key="8">
    <source>
        <dbReference type="Pfam" id="PF00892"/>
    </source>
</evidence>
<evidence type="ECO:0000313" key="10">
    <source>
        <dbReference type="Proteomes" id="UP001157126"/>
    </source>
</evidence>
<reference evidence="10" key="1">
    <citation type="journal article" date="2019" name="Int. J. Syst. Evol. Microbiol.">
        <title>The Global Catalogue of Microorganisms (GCM) 10K type strain sequencing project: providing services to taxonomists for standard genome sequencing and annotation.</title>
        <authorList>
            <consortium name="The Broad Institute Genomics Platform"/>
            <consortium name="The Broad Institute Genome Sequencing Center for Infectious Disease"/>
            <person name="Wu L."/>
            <person name="Ma J."/>
        </authorList>
    </citation>
    <scope>NUCLEOTIDE SEQUENCE [LARGE SCALE GENOMIC DNA]</scope>
    <source>
        <strain evidence="10">NBRC 113072</strain>
    </source>
</reference>
<dbReference type="PANTHER" id="PTHR32322">
    <property type="entry name" value="INNER MEMBRANE TRANSPORTER"/>
    <property type="match status" value="1"/>
</dbReference>
<protein>
    <recommendedName>
        <fullName evidence="8">EamA domain-containing protein</fullName>
    </recommendedName>
</protein>
<comment type="similarity">
    <text evidence="2">Belongs to the EamA transporter family.</text>
</comment>
<dbReference type="PANTHER" id="PTHR32322:SF2">
    <property type="entry name" value="EAMA DOMAIN-CONTAINING PROTEIN"/>
    <property type="match status" value="1"/>
</dbReference>
<feature type="transmembrane region" description="Helical" evidence="7">
    <location>
        <begin position="182"/>
        <end position="208"/>
    </location>
</feature>
<dbReference type="Pfam" id="PF00892">
    <property type="entry name" value="EamA"/>
    <property type="match status" value="2"/>
</dbReference>
<dbReference type="Gene3D" id="1.10.3730.20">
    <property type="match status" value="1"/>
</dbReference>
<dbReference type="InterPro" id="IPR050638">
    <property type="entry name" value="AA-Vitamin_Transporters"/>
</dbReference>
<comment type="caution">
    <text evidence="9">The sequence shown here is derived from an EMBL/GenBank/DDBJ whole genome shotgun (WGS) entry which is preliminary data.</text>
</comment>
<name>A0ABQ6IPI5_9MICO</name>
<evidence type="ECO:0000256" key="3">
    <source>
        <dbReference type="ARBA" id="ARBA00022692"/>
    </source>
</evidence>
<keyword evidence="10" id="KW-1185">Reference proteome</keyword>
<feature type="transmembrane region" description="Helical" evidence="7">
    <location>
        <begin position="278"/>
        <end position="296"/>
    </location>
</feature>
<feature type="domain" description="EamA" evidence="8">
    <location>
        <begin position="152"/>
        <end position="294"/>
    </location>
</feature>
<feature type="region of interest" description="Disordered" evidence="6">
    <location>
        <begin position="314"/>
        <end position="343"/>
    </location>
</feature>
<evidence type="ECO:0000256" key="7">
    <source>
        <dbReference type="SAM" id="Phobius"/>
    </source>
</evidence>
<feature type="transmembrane region" description="Helical" evidence="7">
    <location>
        <begin position="96"/>
        <end position="116"/>
    </location>
</feature>
<feature type="transmembrane region" description="Helical" evidence="7">
    <location>
        <begin position="153"/>
        <end position="170"/>
    </location>
</feature>
<evidence type="ECO:0000256" key="1">
    <source>
        <dbReference type="ARBA" id="ARBA00004141"/>
    </source>
</evidence>
<feature type="transmembrane region" description="Helical" evidence="7">
    <location>
        <begin position="35"/>
        <end position="60"/>
    </location>
</feature>
<organism evidence="9 10">
    <name type="scientific">Mobilicoccus caccae</name>
    <dbReference type="NCBI Taxonomy" id="1859295"/>
    <lineage>
        <taxon>Bacteria</taxon>
        <taxon>Bacillati</taxon>
        <taxon>Actinomycetota</taxon>
        <taxon>Actinomycetes</taxon>
        <taxon>Micrococcales</taxon>
        <taxon>Dermatophilaceae</taxon>
        <taxon>Mobilicoccus</taxon>
    </lineage>
</organism>
<evidence type="ECO:0000256" key="4">
    <source>
        <dbReference type="ARBA" id="ARBA00022989"/>
    </source>
</evidence>
<evidence type="ECO:0000313" key="9">
    <source>
        <dbReference type="EMBL" id="GMA39366.1"/>
    </source>
</evidence>
<keyword evidence="3 7" id="KW-0812">Transmembrane</keyword>